<proteinExistence type="predicted"/>
<accession>A0AA97P0D5</accession>
<reference evidence="1" key="1">
    <citation type="journal article" date="2012" name="PLoS Genet.">
        <title>Comparative analysis of the genomes of two field isolates of the rice blast fungus Magnaporthe oryzae.</title>
        <authorList>
            <person name="Xue M."/>
            <person name="Yang J."/>
            <person name="Li Z."/>
            <person name="Hu S."/>
            <person name="Yao N."/>
            <person name="Dean R.A."/>
            <person name="Zhao W."/>
            <person name="Shen M."/>
            <person name="Zhang H."/>
            <person name="Li C."/>
            <person name="Liu L."/>
            <person name="Cao L."/>
            <person name="Xu X."/>
            <person name="Xing Y."/>
            <person name="Hsiang T."/>
            <person name="Zhang Z."/>
            <person name="Xu J.R."/>
            <person name="Peng Y.L."/>
        </authorList>
    </citation>
    <scope>NUCLEOTIDE SEQUENCE</scope>
    <source>
        <strain evidence="1">Y34</strain>
    </source>
</reference>
<evidence type="ECO:0000313" key="1">
    <source>
        <dbReference type="EMBL" id="ELQ39755.1"/>
    </source>
</evidence>
<dbReference type="EMBL" id="JH793132">
    <property type="protein sequence ID" value="ELQ39755.1"/>
    <property type="molecule type" value="Genomic_DNA"/>
</dbReference>
<sequence>MYVPQSKNHGRCDVVLGQPSNRNKILSEGALN</sequence>
<gene>
    <name evidence="1" type="ORF">OOU_Y34scaffold00487g100</name>
</gene>
<name>A0AA97P0D5_PYRO3</name>
<dbReference type="Proteomes" id="UP000011086">
    <property type="component" value="Unassembled WGS sequence"/>
</dbReference>
<organism evidence="1">
    <name type="scientific">Pyricularia oryzae (strain Y34)</name>
    <name type="common">Rice blast fungus</name>
    <name type="synonym">Magnaporthe oryzae</name>
    <dbReference type="NCBI Taxonomy" id="1143189"/>
    <lineage>
        <taxon>Eukaryota</taxon>
        <taxon>Fungi</taxon>
        <taxon>Dikarya</taxon>
        <taxon>Ascomycota</taxon>
        <taxon>Pezizomycotina</taxon>
        <taxon>Sordariomycetes</taxon>
        <taxon>Sordariomycetidae</taxon>
        <taxon>Magnaporthales</taxon>
        <taxon>Pyriculariaceae</taxon>
        <taxon>Pyricularia</taxon>
    </lineage>
</organism>
<dbReference type="AlphaFoldDB" id="A0AA97P0D5"/>
<protein>
    <submittedName>
        <fullName evidence="1">Uncharacterized protein</fullName>
    </submittedName>
</protein>